<gene>
    <name evidence="9" type="ORF">GFSPODELE1_LOCUS4227</name>
</gene>
<keyword evidence="5" id="KW-0949">S-adenosyl-L-methionine</keyword>
<dbReference type="PANTHER" id="PTHR10920:SF18">
    <property type="entry name" value="RRNA METHYLTRANSFERASE 2, MITOCHONDRIAL"/>
    <property type="match status" value="1"/>
</dbReference>
<dbReference type="Pfam" id="PF01728">
    <property type="entry name" value="FtsJ"/>
    <property type="match status" value="2"/>
</dbReference>
<evidence type="ECO:0000313" key="9">
    <source>
        <dbReference type="EMBL" id="CAL1702791.1"/>
    </source>
</evidence>
<evidence type="ECO:0000256" key="2">
    <source>
        <dbReference type="ARBA" id="ARBA00022552"/>
    </source>
</evidence>
<protein>
    <recommendedName>
        <fullName evidence="6">rRNA methyltransferase 2, mitochondrial</fullName>
    </recommendedName>
</protein>
<sequence length="329" mass="36636">MPRPSPALFSSKSSTKWLSRQSRDPMVRKRVEHPANFRSRSAFKLLELEEKHRFLTGPDVNSVVDLGAAPGGWSQVVASRLGWMPMREDEGGALSRRDIVDSASASEEVGDEEEVVEERQLNRRGKKWIKGKQKQEGPDAIDEFLLDSDSKLSTSYRSLAPGGPPKGRGTIIAVDLLPMQPIPGVTSLQMDFLSPDADARISSLIPPDSSTPSVLKKQRKPGKVDVILSDMAANFTGNRTRDVEASLDICEAVFAFAQRHLRDAQGRKRSSGGALVLKHFAHPLTDQFRIEKLQPNFHSVRYVKPDSSRSDSTEGYWLCFGWRPRTEDL</sequence>
<dbReference type="InterPro" id="IPR050082">
    <property type="entry name" value="RNA_methyltr_RlmE"/>
</dbReference>
<dbReference type="Gene3D" id="3.40.50.150">
    <property type="entry name" value="Vaccinia Virus protein VP39"/>
    <property type="match status" value="1"/>
</dbReference>
<evidence type="ECO:0000313" key="10">
    <source>
        <dbReference type="Proteomes" id="UP001497453"/>
    </source>
</evidence>
<dbReference type="EMBL" id="OZ037945">
    <property type="protein sequence ID" value="CAL1702791.1"/>
    <property type="molecule type" value="Genomic_DNA"/>
</dbReference>
<dbReference type="InterPro" id="IPR015507">
    <property type="entry name" value="rRNA-MeTfrase_E"/>
</dbReference>
<evidence type="ECO:0000256" key="1">
    <source>
        <dbReference type="ARBA" id="ARBA00009258"/>
    </source>
</evidence>
<evidence type="ECO:0000259" key="8">
    <source>
        <dbReference type="Pfam" id="PF01728"/>
    </source>
</evidence>
<keyword evidence="10" id="KW-1185">Reference proteome</keyword>
<keyword evidence="4" id="KW-0808">Transferase</keyword>
<feature type="compositionally biased region" description="Polar residues" evidence="7">
    <location>
        <begin position="8"/>
        <end position="20"/>
    </location>
</feature>
<evidence type="ECO:0000256" key="5">
    <source>
        <dbReference type="ARBA" id="ARBA00022691"/>
    </source>
</evidence>
<evidence type="ECO:0000256" key="3">
    <source>
        <dbReference type="ARBA" id="ARBA00022603"/>
    </source>
</evidence>
<comment type="similarity">
    <text evidence="1">Belongs to the class I-like SAM-binding methyltransferase superfamily. RNA methyltransferase RlmE family.</text>
</comment>
<feature type="domain" description="Ribosomal RNA methyltransferase FtsJ" evidence="8">
    <location>
        <begin position="167"/>
        <end position="321"/>
    </location>
</feature>
<dbReference type="SUPFAM" id="SSF53335">
    <property type="entry name" value="S-adenosyl-L-methionine-dependent methyltransferases"/>
    <property type="match status" value="1"/>
</dbReference>
<evidence type="ECO:0000256" key="6">
    <source>
        <dbReference type="ARBA" id="ARBA00041184"/>
    </source>
</evidence>
<proteinExistence type="inferred from homology"/>
<dbReference type="Proteomes" id="UP001497453">
    <property type="component" value="Chromosome 2"/>
</dbReference>
<reference evidence="10" key="1">
    <citation type="submission" date="2024-04" db="EMBL/GenBank/DDBJ databases">
        <authorList>
            <person name="Shaw F."/>
            <person name="Minotto A."/>
        </authorList>
    </citation>
    <scope>NUCLEOTIDE SEQUENCE [LARGE SCALE GENOMIC DNA]</scope>
</reference>
<dbReference type="InterPro" id="IPR029063">
    <property type="entry name" value="SAM-dependent_MTases_sf"/>
</dbReference>
<accession>A0ABP1D4G7</accession>
<feature type="domain" description="Ribosomal RNA methyltransferase FtsJ" evidence="8">
    <location>
        <begin position="37"/>
        <end position="82"/>
    </location>
</feature>
<name>A0ABP1D4G7_9APHY</name>
<dbReference type="PANTHER" id="PTHR10920">
    <property type="entry name" value="RIBOSOMAL RNA METHYLTRANSFERASE"/>
    <property type="match status" value="1"/>
</dbReference>
<keyword evidence="2" id="KW-0698">rRNA processing</keyword>
<evidence type="ECO:0000256" key="4">
    <source>
        <dbReference type="ARBA" id="ARBA00022679"/>
    </source>
</evidence>
<dbReference type="InterPro" id="IPR002877">
    <property type="entry name" value="RNA_MeTrfase_FtsJ_dom"/>
</dbReference>
<keyword evidence="3" id="KW-0489">Methyltransferase</keyword>
<organism evidence="9 10">
    <name type="scientific">Somion occarium</name>
    <dbReference type="NCBI Taxonomy" id="3059160"/>
    <lineage>
        <taxon>Eukaryota</taxon>
        <taxon>Fungi</taxon>
        <taxon>Dikarya</taxon>
        <taxon>Basidiomycota</taxon>
        <taxon>Agaricomycotina</taxon>
        <taxon>Agaricomycetes</taxon>
        <taxon>Polyporales</taxon>
        <taxon>Cerrenaceae</taxon>
        <taxon>Somion</taxon>
    </lineage>
</organism>
<feature type="region of interest" description="Disordered" evidence="7">
    <location>
        <begin position="1"/>
        <end position="29"/>
    </location>
</feature>
<dbReference type="HAMAP" id="MF_01547">
    <property type="entry name" value="RNA_methyltr_E"/>
    <property type="match status" value="1"/>
</dbReference>
<evidence type="ECO:0000256" key="7">
    <source>
        <dbReference type="SAM" id="MobiDB-lite"/>
    </source>
</evidence>